<dbReference type="KEGG" id="psua:FLK61_38780"/>
<dbReference type="Gene3D" id="3.10.490.10">
    <property type="entry name" value="Gamma-glutamyl cyclotransferase-like"/>
    <property type="match status" value="1"/>
</dbReference>
<organism evidence="2 3">
    <name type="scientific">Paenalkalicoccus suaedae</name>
    <dbReference type="NCBI Taxonomy" id="2592382"/>
    <lineage>
        <taxon>Bacteria</taxon>
        <taxon>Bacillati</taxon>
        <taxon>Bacillota</taxon>
        <taxon>Bacilli</taxon>
        <taxon>Bacillales</taxon>
        <taxon>Bacillaceae</taxon>
        <taxon>Paenalkalicoccus</taxon>
    </lineage>
</organism>
<dbReference type="GO" id="GO:0016740">
    <property type="term" value="F:transferase activity"/>
    <property type="evidence" value="ECO:0007669"/>
    <property type="project" value="UniProtKB-KW"/>
</dbReference>
<dbReference type="InterPro" id="IPR036568">
    <property type="entry name" value="GGCT-like_sf"/>
</dbReference>
<evidence type="ECO:0000313" key="3">
    <source>
        <dbReference type="Proteomes" id="UP000318138"/>
    </source>
</evidence>
<dbReference type="Proteomes" id="UP000318138">
    <property type="component" value="Chromosome"/>
</dbReference>
<dbReference type="AlphaFoldDB" id="A0A859FJ68"/>
<dbReference type="InterPro" id="IPR013024">
    <property type="entry name" value="GGCT-like"/>
</dbReference>
<keyword evidence="3" id="KW-1185">Reference proteome</keyword>
<reference evidence="3" key="1">
    <citation type="submission" date="2019-07" db="EMBL/GenBank/DDBJ databases">
        <title>Bacillus alkalisoli sp. nov. isolated from saline soil.</title>
        <authorList>
            <person name="Sun J.-Q."/>
            <person name="Xu L."/>
        </authorList>
    </citation>
    <scope>NUCLEOTIDE SEQUENCE [LARGE SCALE GENOMIC DNA]</scope>
    <source>
        <strain evidence="3">M4U3P1</strain>
    </source>
</reference>
<evidence type="ECO:0000259" key="1">
    <source>
        <dbReference type="Pfam" id="PF06094"/>
    </source>
</evidence>
<gene>
    <name evidence="2" type="ORF">FLK61_38780</name>
</gene>
<dbReference type="InterPro" id="IPR009288">
    <property type="entry name" value="AIG2-like_dom"/>
</dbReference>
<dbReference type="SUPFAM" id="SSF110857">
    <property type="entry name" value="Gamma-glutamyl cyclotransferase-like"/>
    <property type="match status" value="1"/>
</dbReference>
<accession>A0A859FJ68</accession>
<sequence>MDGDYDKVGISYDILVGGYDKVGISYDILVGGYDKVSIGYDSLEGGYDKMGKSNDKLNKSFDKVFEQDGGGQLLFSYGTLRDEDVQRVLFGRVVEVREAVLDGHAAYVGEDGYYFLKKGIGVIEGAVLRLTGAELAVADRWEEVPVYARVAVDVRVAGEVVRAWVYVRPDAVGESVDLAHAQGSFSAGEKEAYVREAREMMARIRGGDGN</sequence>
<name>A0A859FJ68_9BACI</name>
<proteinExistence type="predicted"/>
<evidence type="ECO:0000313" key="2">
    <source>
        <dbReference type="EMBL" id="QKS72566.1"/>
    </source>
</evidence>
<protein>
    <submittedName>
        <fullName evidence="2">Gamma-glutamylcyclotransferase</fullName>
    </submittedName>
</protein>
<dbReference type="CDD" id="cd06661">
    <property type="entry name" value="GGCT_like"/>
    <property type="match status" value="1"/>
</dbReference>
<dbReference type="Pfam" id="PF06094">
    <property type="entry name" value="GGACT"/>
    <property type="match status" value="1"/>
</dbReference>
<feature type="domain" description="Gamma-glutamylcyclotransferase AIG2-like" evidence="1">
    <location>
        <begin position="74"/>
        <end position="170"/>
    </location>
</feature>
<dbReference type="EMBL" id="CP041372">
    <property type="protein sequence ID" value="QKS72566.1"/>
    <property type="molecule type" value="Genomic_DNA"/>
</dbReference>
<keyword evidence="2" id="KW-0808">Transferase</keyword>